<gene>
    <name evidence="3" type="ORF">PAC_08042</name>
</gene>
<dbReference type="AlphaFoldDB" id="A0A1L7WZH3"/>
<organism evidence="3 4">
    <name type="scientific">Phialocephala subalpina</name>
    <dbReference type="NCBI Taxonomy" id="576137"/>
    <lineage>
        <taxon>Eukaryota</taxon>
        <taxon>Fungi</taxon>
        <taxon>Dikarya</taxon>
        <taxon>Ascomycota</taxon>
        <taxon>Pezizomycotina</taxon>
        <taxon>Leotiomycetes</taxon>
        <taxon>Helotiales</taxon>
        <taxon>Mollisiaceae</taxon>
        <taxon>Phialocephala</taxon>
        <taxon>Phialocephala fortinii species complex</taxon>
    </lineage>
</organism>
<dbReference type="EMBL" id="FJOG01000011">
    <property type="protein sequence ID" value="CZR58151.1"/>
    <property type="molecule type" value="Genomic_DNA"/>
</dbReference>
<evidence type="ECO:0000313" key="3">
    <source>
        <dbReference type="EMBL" id="CZR58151.1"/>
    </source>
</evidence>
<evidence type="ECO:0000313" key="4">
    <source>
        <dbReference type="Proteomes" id="UP000184330"/>
    </source>
</evidence>
<name>A0A1L7WZH3_9HELO</name>
<evidence type="ECO:0000256" key="2">
    <source>
        <dbReference type="SAM" id="MobiDB-lite"/>
    </source>
</evidence>
<proteinExistence type="predicted"/>
<dbReference type="OrthoDB" id="3524154at2759"/>
<dbReference type="STRING" id="576137.A0A1L7WZH3"/>
<dbReference type="Proteomes" id="UP000184330">
    <property type="component" value="Unassembled WGS sequence"/>
</dbReference>
<reference evidence="3 4" key="1">
    <citation type="submission" date="2016-03" db="EMBL/GenBank/DDBJ databases">
        <authorList>
            <person name="Ploux O."/>
        </authorList>
    </citation>
    <scope>NUCLEOTIDE SEQUENCE [LARGE SCALE GENOMIC DNA]</scope>
    <source>
        <strain evidence="3 4">UAMH 11012</strain>
    </source>
</reference>
<accession>A0A1L7WZH3</accession>
<keyword evidence="4" id="KW-1185">Reference proteome</keyword>
<protein>
    <submittedName>
        <fullName evidence="3">Uncharacterized protein</fullName>
    </submittedName>
</protein>
<keyword evidence="1" id="KW-0175">Coiled coil</keyword>
<sequence length="712" mass="79983">MARSMCSSNCDMNDPWTLSCYSQMIIFQNDHSRLYLVFEDPLHAQQQVIQSLAHRVELGLEYEYNLLTRRAVVSRPVFLPQATISDPFWDQYHEAPEAMDSLDLALQNIHADTVPTTSQPDCAAAAAFSSEEVTQSGLTSQQESTPFLDLVEAFGLPERHSQVHTQSLVQDDYTHEPKAQQNNTPCDLRIDASLEDGSLQALLAQEAEIQAEIARTRAELARTQAKITQTKAEIASLQLEQTSDTPTIPQSNLFYTSSSSDIPQYSYKPQSRATSRAGSISSVQSNQGRSRVGKIFSRVSSSRSIEGSMYSCFDSKSTDTSISSRRSRQAMDKFAKAAMKAVKAIGACWRCKLLRKQCDDDSPCESCPTSTKKSEWKLLGCRRGTLEENMARVALCSRPHTLQVDMDVKNYVKDYDVSVEVNRLSRLREKRREVVMQDERGAALIGTLDSFLQAVDNTLMDGNCTPFAVSTGNQCSIQLKPLDECVRNIIWELSEFDGLLETFLGGFTIDSVTVLLRSASLYQAKTEGFEGSGTVATGCYVEPIASLDASMSRYIGELSRVFFQKEKMRKVRTWWLSVFYSLCIQNFVRQVLLQLPAGVRRENKSNGAQEYLHLALRLFLAYSRKYDPLSQKSQKDFGTTSMSEEDVLFDNEITVARMAVAYDSWKSVGIKSSKDYLNLLFEDEGQTLQLRDNENSASEAFDKHNQELKELL</sequence>
<evidence type="ECO:0000256" key="1">
    <source>
        <dbReference type="SAM" id="Coils"/>
    </source>
</evidence>
<feature type="coiled-coil region" evidence="1">
    <location>
        <begin position="199"/>
        <end position="240"/>
    </location>
</feature>
<feature type="region of interest" description="Disordered" evidence="2">
    <location>
        <begin position="265"/>
        <end position="286"/>
    </location>
</feature>